<dbReference type="NCBIfam" id="TIGR00886">
    <property type="entry name" value="2A0108"/>
    <property type="match status" value="1"/>
</dbReference>
<feature type="transmembrane region" description="Helical" evidence="8">
    <location>
        <begin position="103"/>
        <end position="122"/>
    </location>
</feature>
<comment type="caution">
    <text evidence="11">The sequence shown here is derived from an EMBL/GenBank/DDBJ whole genome shotgun (WGS) entry which is preliminary data.</text>
</comment>
<dbReference type="InterPro" id="IPR020846">
    <property type="entry name" value="MFS_dom"/>
</dbReference>
<dbReference type="PANTHER" id="PTHR23515">
    <property type="entry name" value="HIGH-AFFINITY NITRATE TRANSPORTER 2.3"/>
    <property type="match status" value="1"/>
</dbReference>
<evidence type="ECO:0000256" key="1">
    <source>
        <dbReference type="ARBA" id="ARBA00004141"/>
    </source>
</evidence>
<dbReference type="GO" id="GO:0015113">
    <property type="term" value="F:nitrite transmembrane transporter activity"/>
    <property type="evidence" value="ECO:0007669"/>
    <property type="project" value="InterPro"/>
</dbReference>
<evidence type="ECO:0000256" key="4">
    <source>
        <dbReference type="ARBA" id="ARBA00022692"/>
    </source>
</evidence>
<evidence type="ECO:0000256" key="9">
    <source>
        <dbReference type="SAM" id="MobiDB-lite"/>
    </source>
</evidence>
<feature type="transmembrane region" description="Helical" evidence="8">
    <location>
        <begin position="128"/>
        <end position="148"/>
    </location>
</feature>
<keyword evidence="6 8" id="KW-0534">Nitrate assimilation</keyword>
<feature type="transmembrane region" description="Helical" evidence="8">
    <location>
        <begin position="314"/>
        <end position="339"/>
    </location>
</feature>
<dbReference type="GO" id="GO:0005886">
    <property type="term" value="C:plasma membrane"/>
    <property type="evidence" value="ECO:0007669"/>
    <property type="project" value="UniProtKB-SubCell"/>
</dbReference>
<keyword evidence="7 8" id="KW-0472">Membrane</keyword>
<feature type="domain" description="Major facilitator superfamily (MFS) profile" evidence="10">
    <location>
        <begin position="36"/>
        <end position="500"/>
    </location>
</feature>
<feature type="transmembrane region" description="Helical" evidence="8">
    <location>
        <begin position="447"/>
        <end position="466"/>
    </location>
</feature>
<feature type="transmembrane region" description="Helical" evidence="8">
    <location>
        <begin position="351"/>
        <end position="376"/>
    </location>
</feature>
<evidence type="ECO:0000256" key="7">
    <source>
        <dbReference type="ARBA" id="ARBA00023136"/>
    </source>
</evidence>
<dbReference type="GO" id="GO:0042128">
    <property type="term" value="P:nitrate assimilation"/>
    <property type="evidence" value="ECO:0007669"/>
    <property type="project" value="UniProtKB-UniRule"/>
</dbReference>
<dbReference type="Gene3D" id="1.20.1250.20">
    <property type="entry name" value="MFS general substrate transporter like domains"/>
    <property type="match status" value="2"/>
</dbReference>
<evidence type="ECO:0000313" key="12">
    <source>
        <dbReference type="Proteomes" id="UP000813461"/>
    </source>
</evidence>
<reference evidence="11" key="1">
    <citation type="journal article" date="2021" name="Nat. Commun.">
        <title>Genetic determinants of endophytism in the Arabidopsis root mycobiome.</title>
        <authorList>
            <person name="Mesny F."/>
            <person name="Miyauchi S."/>
            <person name="Thiergart T."/>
            <person name="Pickel B."/>
            <person name="Atanasova L."/>
            <person name="Karlsson M."/>
            <person name="Huettel B."/>
            <person name="Barry K.W."/>
            <person name="Haridas S."/>
            <person name="Chen C."/>
            <person name="Bauer D."/>
            <person name="Andreopoulos W."/>
            <person name="Pangilinan J."/>
            <person name="LaButti K."/>
            <person name="Riley R."/>
            <person name="Lipzen A."/>
            <person name="Clum A."/>
            <person name="Drula E."/>
            <person name="Henrissat B."/>
            <person name="Kohler A."/>
            <person name="Grigoriev I.V."/>
            <person name="Martin F.M."/>
            <person name="Hacquard S."/>
        </authorList>
    </citation>
    <scope>NUCLEOTIDE SEQUENCE</scope>
    <source>
        <strain evidence="11">MPI-SDFR-AT-0120</strain>
    </source>
</reference>
<keyword evidence="12" id="KW-1185">Reference proteome</keyword>
<feature type="transmembrane region" description="Helical" evidence="8">
    <location>
        <begin position="478"/>
        <end position="495"/>
    </location>
</feature>
<keyword evidence="5 8" id="KW-1133">Transmembrane helix</keyword>
<evidence type="ECO:0000256" key="2">
    <source>
        <dbReference type="ARBA" id="ARBA00008432"/>
    </source>
</evidence>
<dbReference type="OrthoDB" id="434240at2759"/>
<comment type="subcellular location">
    <subcellularLocation>
        <location evidence="8">Cell membrane</location>
        <topology evidence="8">Multi-pass membrane protein</topology>
    </subcellularLocation>
    <subcellularLocation>
        <location evidence="1">Membrane</location>
        <topology evidence="1">Multi-pass membrane protein</topology>
    </subcellularLocation>
</comment>
<dbReference type="PROSITE" id="PS50850">
    <property type="entry name" value="MFS"/>
    <property type="match status" value="1"/>
</dbReference>
<comment type="similarity">
    <text evidence="2 8">Belongs to the major facilitator superfamily. Nitrate/nitrite porter (TC 2.A.1.8) family.</text>
</comment>
<feature type="transmembrane region" description="Helical" evidence="8">
    <location>
        <begin position="74"/>
        <end position="91"/>
    </location>
</feature>
<dbReference type="InterPro" id="IPR011701">
    <property type="entry name" value="MFS"/>
</dbReference>
<organism evidence="11 12">
    <name type="scientific">Paraphoma chrysanthemicola</name>
    <dbReference type="NCBI Taxonomy" id="798071"/>
    <lineage>
        <taxon>Eukaryota</taxon>
        <taxon>Fungi</taxon>
        <taxon>Dikarya</taxon>
        <taxon>Ascomycota</taxon>
        <taxon>Pezizomycotina</taxon>
        <taxon>Dothideomycetes</taxon>
        <taxon>Pleosporomycetidae</taxon>
        <taxon>Pleosporales</taxon>
        <taxon>Pleosporineae</taxon>
        <taxon>Phaeosphaeriaceae</taxon>
        <taxon>Paraphoma</taxon>
    </lineage>
</organism>
<evidence type="ECO:0000256" key="8">
    <source>
        <dbReference type="RuleBase" id="RU366033"/>
    </source>
</evidence>
<gene>
    <name evidence="11" type="ORF">FB567DRAFT_632515</name>
</gene>
<feature type="transmembrane region" description="Helical" evidence="8">
    <location>
        <begin position="36"/>
        <end position="54"/>
    </location>
</feature>
<dbReference type="InterPro" id="IPR044772">
    <property type="entry name" value="NO3_transporter"/>
</dbReference>
<dbReference type="AlphaFoldDB" id="A0A8K0QWD4"/>
<feature type="transmembrane region" description="Helical" evidence="8">
    <location>
        <begin position="414"/>
        <end position="435"/>
    </location>
</feature>
<feature type="transmembrane region" description="Helical" evidence="8">
    <location>
        <begin position="388"/>
        <end position="408"/>
    </location>
</feature>
<dbReference type="SUPFAM" id="SSF103473">
    <property type="entry name" value="MFS general substrate transporter"/>
    <property type="match status" value="1"/>
</dbReference>
<dbReference type="Pfam" id="PF07690">
    <property type="entry name" value="MFS_1"/>
    <property type="match status" value="1"/>
</dbReference>
<keyword evidence="3 8" id="KW-0813">Transport</keyword>
<feature type="compositionally biased region" description="Polar residues" evidence="9">
    <location>
        <begin position="240"/>
        <end position="250"/>
    </location>
</feature>
<feature type="region of interest" description="Disordered" evidence="9">
    <location>
        <begin position="230"/>
        <end position="276"/>
    </location>
</feature>
<evidence type="ECO:0000256" key="3">
    <source>
        <dbReference type="ARBA" id="ARBA00022448"/>
    </source>
</evidence>
<dbReference type="InterPro" id="IPR036259">
    <property type="entry name" value="MFS_trans_sf"/>
</dbReference>
<evidence type="ECO:0000256" key="6">
    <source>
        <dbReference type="ARBA" id="ARBA00023063"/>
    </source>
</evidence>
<keyword evidence="4 8" id="KW-0812">Transmembrane</keyword>
<dbReference type="EMBL" id="JAGMVJ010000019">
    <property type="protein sequence ID" value="KAH7076253.1"/>
    <property type="molecule type" value="Genomic_DNA"/>
</dbReference>
<feature type="transmembrane region" description="Helical" evidence="8">
    <location>
        <begin position="198"/>
        <end position="219"/>
    </location>
</feature>
<evidence type="ECO:0000313" key="11">
    <source>
        <dbReference type="EMBL" id="KAH7076253.1"/>
    </source>
</evidence>
<proteinExistence type="inferred from homology"/>
<sequence>MGFKASMLWSAPEVNPYNRKAKSIPVFNPVNKYGRVFFFSYLGFFIAFWSWYAFPPLLSKSIKADMHLSQNQIANSNIIALTATLVVRAIAGPMCDHIGPRLTFAALLFAGAIPTALAGTAHNAMGLYFIRFFVGILGGTFVPCQVWTTGFFDKNVVGTANALVGGWGNSGGGITYFVMPAIYDSLRKDQGLSSHVSWRVSFIVPFILITAVAIALVTLTDDTPSGKWADRASAVPAGHSTHQTVVSTTGGIDEKPATTGSISSNDEKKHAAPANGDVESATGEVQVIDGYQHEVVQKPSFKEGMKVLLSPQTLMLCAGYFNSFGGELAINSILGAYYLKNFPYLGQTTSGRWAAMFGLLNVITRPLGGFIGDLIYKYTGGSLWAKKCWIHLVGVIAGVMLIIIGKLNPHDLDTMIGLIALFAIFLEAGNGANFALVPHIHPHANGILSGIVGATGNFGGIIYAIIFRYNHTDYARVFWIMGIMMIAMNLMFAWVKPIPSGQIGGR</sequence>
<feature type="transmembrane region" description="Helical" evidence="8">
    <location>
        <begin position="160"/>
        <end position="178"/>
    </location>
</feature>
<evidence type="ECO:0000259" key="10">
    <source>
        <dbReference type="PROSITE" id="PS50850"/>
    </source>
</evidence>
<dbReference type="GO" id="GO:0015112">
    <property type="term" value="F:nitrate transmembrane transporter activity"/>
    <property type="evidence" value="ECO:0007669"/>
    <property type="project" value="UniProtKB-UniRule"/>
</dbReference>
<dbReference type="InterPro" id="IPR004737">
    <property type="entry name" value="NO3_transporter_NarK/NarU-like"/>
</dbReference>
<evidence type="ECO:0000256" key="5">
    <source>
        <dbReference type="ARBA" id="ARBA00022989"/>
    </source>
</evidence>
<dbReference type="Proteomes" id="UP000813461">
    <property type="component" value="Unassembled WGS sequence"/>
</dbReference>
<protein>
    <recommendedName>
        <fullName evidence="8">Nitrate/nitrite transporter</fullName>
    </recommendedName>
</protein>
<keyword evidence="8" id="KW-1003">Cell membrane</keyword>
<accession>A0A8K0QWD4</accession>
<name>A0A8K0QWD4_9PLEO</name>